<organism evidence="3">
    <name type="scientific">freshwater metagenome</name>
    <dbReference type="NCBI Taxonomy" id="449393"/>
    <lineage>
        <taxon>unclassified sequences</taxon>
        <taxon>metagenomes</taxon>
        <taxon>ecological metagenomes</taxon>
    </lineage>
</organism>
<proteinExistence type="predicted"/>
<evidence type="ECO:0000313" key="3">
    <source>
        <dbReference type="EMBL" id="CAB4860537.1"/>
    </source>
</evidence>
<dbReference type="InterPro" id="IPR007391">
    <property type="entry name" value="Vancomycin_resist_VanW"/>
</dbReference>
<dbReference type="PANTHER" id="PTHR35788:SF1">
    <property type="entry name" value="EXPORTED PROTEIN"/>
    <property type="match status" value="1"/>
</dbReference>
<feature type="domain" description="YoaR-like putative peptidoglycan binding" evidence="2">
    <location>
        <begin position="237"/>
        <end position="311"/>
    </location>
</feature>
<dbReference type="InterPro" id="IPR022029">
    <property type="entry name" value="YoaR-like_PG-bd"/>
</dbReference>
<dbReference type="InterPro" id="IPR052913">
    <property type="entry name" value="Glycopeptide_resist_protein"/>
</dbReference>
<sequence>MVQRRRILVAAAGLMAVLVAVYLAVVLAAGDGVRPGTVVEGVAIGGLTQAEAEAKLEATLGKAARKPIKVTAGSKDFVVKPKDAGLRFDAAATVAAASGRTLNPVALMSDLFGQRQVDPVLVVDEGALASQVEGMAVAVDRPATEPVITVKGKNAKLTAGKAGRGLDQDATRAAIVGALLQPRGAITATIAKVLPVVSSDSARQSFERAKAAVASPVFVTTEAGRARIRPAAIGRALSFTTVDGTLEPQLDGAVLHKSMAGKLAKAERPGRDATFVIKNGKPVVVPSVIGQGVANDELAAGVLSVIDKQPPDRTVALTLGVREPEVTTEQARALGITEQLSTFTQNFPFAPYRVQNIGQAARNVNGTLLLPGQTFSMNDAMKERTEKNGYTVGFVVGPGGVFAEDLGGGVSTATTTVWTGAFYAGMERVFTQAHSIYISRYKPGLEATVAWGLFDMKFKNDNPTGVFITTRMTNTSMSVTFWGTRIYSDIKAEFGPKRDVRPYSTIYDTGESCLGQGGMDGFTIDVDRVFYKGAKEVKRQTITTNYKPAPEVVCGKKPKPGEATGSSRPGATASASASAKPSTAKPSTAKPSPTKSPTAKAPAAESAPIPGTSTPAEPTRKPKPSPSPSR</sequence>
<dbReference type="Pfam" id="PF04294">
    <property type="entry name" value="VanW"/>
    <property type="match status" value="1"/>
</dbReference>
<protein>
    <submittedName>
        <fullName evidence="3">Unannotated protein</fullName>
    </submittedName>
</protein>
<evidence type="ECO:0000256" key="1">
    <source>
        <dbReference type="SAM" id="MobiDB-lite"/>
    </source>
</evidence>
<feature type="region of interest" description="Disordered" evidence="1">
    <location>
        <begin position="550"/>
        <end position="630"/>
    </location>
</feature>
<gene>
    <name evidence="3" type="ORF">UFOPK3402_00186</name>
</gene>
<feature type="domain" description="YoaR-like putative peptidoglycan binding" evidence="2">
    <location>
        <begin position="78"/>
        <end position="181"/>
    </location>
</feature>
<feature type="compositionally biased region" description="Low complexity" evidence="1">
    <location>
        <begin position="563"/>
        <end position="608"/>
    </location>
</feature>
<name>A0A6J7CQ88_9ZZZZ</name>
<dbReference type="AlphaFoldDB" id="A0A6J7CQ88"/>
<dbReference type="Pfam" id="PF12229">
    <property type="entry name" value="PG_binding_4"/>
    <property type="match status" value="2"/>
</dbReference>
<reference evidence="3" key="1">
    <citation type="submission" date="2020-05" db="EMBL/GenBank/DDBJ databases">
        <authorList>
            <person name="Chiriac C."/>
            <person name="Salcher M."/>
            <person name="Ghai R."/>
            <person name="Kavagutti S V."/>
        </authorList>
    </citation>
    <scope>NUCLEOTIDE SEQUENCE</scope>
</reference>
<dbReference type="PANTHER" id="PTHR35788">
    <property type="entry name" value="EXPORTED PROTEIN-RELATED"/>
    <property type="match status" value="1"/>
</dbReference>
<accession>A0A6J7CQ88</accession>
<evidence type="ECO:0000259" key="2">
    <source>
        <dbReference type="Pfam" id="PF12229"/>
    </source>
</evidence>
<dbReference type="EMBL" id="CAFBLS010000013">
    <property type="protein sequence ID" value="CAB4860537.1"/>
    <property type="molecule type" value="Genomic_DNA"/>
</dbReference>